<dbReference type="Proteomes" id="UP000264310">
    <property type="component" value="Unassembled WGS sequence"/>
</dbReference>
<keyword evidence="3" id="KW-1185">Reference proteome</keyword>
<sequence length="249" mass="27532">MMYVFSAGRGLSVVERSEIGRAIRDIDFLERERCSAEKSEVVEWAAEMLISNFKARRKFASEADQSADDARVFDGFLLALDGKPVKAVGEAVRLIIGRKTSLSPTWMPTATEVAGVVDDVTARWALDRARLERLLTLREELPAPPPVKMTGPERAAFEEKVAAIRARGRPGPVGPQEPRDQLDRRVKGTAAVVAECEARRAFRENETAARRRSVPSGGDMELPVESDPMPETYDSDMNSSRTGEGRTEQ</sequence>
<evidence type="ECO:0000313" key="2">
    <source>
        <dbReference type="EMBL" id="RFC65055.1"/>
    </source>
</evidence>
<evidence type="ECO:0000256" key="1">
    <source>
        <dbReference type="SAM" id="MobiDB-lite"/>
    </source>
</evidence>
<feature type="region of interest" description="Disordered" evidence="1">
    <location>
        <begin position="167"/>
        <end position="186"/>
    </location>
</feature>
<feature type="region of interest" description="Disordered" evidence="1">
    <location>
        <begin position="201"/>
        <end position="249"/>
    </location>
</feature>
<accession>A0A371X749</accession>
<comment type="caution">
    <text evidence="2">The sequence shown here is derived from an EMBL/GenBank/DDBJ whole genome shotgun (WGS) entry which is preliminary data.</text>
</comment>
<proteinExistence type="predicted"/>
<dbReference type="RefSeq" id="WP_116681953.1">
    <property type="nucleotide sequence ID" value="NZ_QURL01000002.1"/>
</dbReference>
<evidence type="ECO:0000313" key="3">
    <source>
        <dbReference type="Proteomes" id="UP000264310"/>
    </source>
</evidence>
<dbReference type="OrthoDB" id="7923283at2"/>
<name>A0A371X749_9HYPH</name>
<gene>
    <name evidence="2" type="ORF">DYI37_04095</name>
</gene>
<dbReference type="AlphaFoldDB" id="A0A371X749"/>
<organism evidence="2 3">
    <name type="scientific">Fulvimarina endophytica</name>
    <dbReference type="NCBI Taxonomy" id="2293836"/>
    <lineage>
        <taxon>Bacteria</taxon>
        <taxon>Pseudomonadati</taxon>
        <taxon>Pseudomonadota</taxon>
        <taxon>Alphaproteobacteria</taxon>
        <taxon>Hyphomicrobiales</taxon>
        <taxon>Aurantimonadaceae</taxon>
        <taxon>Fulvimarina</taxon>
    </lineage>
</organism>
<dbReference type="EMBL" id="QURL01000002">
    <property type="protein sequence ID" value="RFC65055.1"/>
    <property type="molecule type" value="Genomic_DNA"/>
</dbReference>
<reference evidence="2 3" key="1">
    <citation type="submission" date="2018-08" db="EMBL/GenBank/DDBJ databases">
        <title>Fulvimarina sp. 85, whole genome shotgun sequence.</title>
        <authorList>
            <person name="Tuo L."/>
        </authorList>
    </citation>
    <scope>NUCLEOTIDE SEQUENCE [LARGE SCALE GENOMIC DNA]</scope>
    <source>
        <strain evidence="2 3">85</strain>
    </source>
</reference>
<feature type="compositionally biased region" description="Basic and acidic residues" evidence="1">
    <location>
        <begin position="177"/>
        <end position="186"/>
    </location>
</feature>
<protein>
    <submittedName>
        <fullName evidence="2">Uncharacterized protein</fullName>
    </submittedName>
</protein>